<reference evidence="10" key="1">
    <citation type="submission" date="2017-08" db="EMBL/GenBank/DDBJ databases">
        <authorList>
            <person name="Grouzdev D.S."/>
            <person name="Gaisin V.A."/>
            <person name="Rysina M.S."/>
            <person name="Gorlenko V.M."/>
        </authorList>
    </citation>
    <scope>NUCLEOTIDE SEQUENCE [LARGE SCALE GENOMIC DNA]</scope>
    <source>
        <strain evidence="10">Kir15-3F</strain>
    </source>
</reference>
<keyword evidence="10" id="KW-1185">Reference proteome</keyword>
<dbReference type="PANTHER" id="PTHR48090">
    <property type="entry name" value="UNDECAPRENYL-PHOSPHATE 4-DEOXY-4-FORMAMIDO-L-ARABINOSE TRANSFERASE-RELATED"/>
    <property type="match status" value="1"/>
</dbReference>
<evidence type="ECO:0000259" key="8">
    <source>
        <dbReference type="Pfam" id="PF00535"/>
    </source>
</evidence>
<evidence type="ECO:0000313" key="10">
    <source>
        <dbReference type="Proteomes" id="UP000220527"/>
    </source>
</evidence>
<proteinExistence type="predicted"/>
<dbReference type="GO" id="GO:0009103">
    <property type="term" value="P:lipopolysaccharide biosynthetic process"/>
    <property type="evidence" value="ECO:0007669"/>
    <property type="project" value="UniProtKB-KW"/>
</dbReference>
<accession>A0A2A6RJW0</accession>
<dbReference type="AlphaFoldDB" id="A0A2A6RJW0"/>
<keyword evidence="4" id="KW-0812">Transmembrane</keyword>
<dbReference type="GO" id="GO:0099621">
    <property type="term" value="F:undecaprenyl-phosphate 4-deoxy-4-formamido-L-arabinose transferase activity"/>
    <property type="evidence" value="ECO:0007669"/>
    <property type="project" value="TreeGrafter"/>
</dbReference>
<feature type="domain" description="Glycosyltransferase 2-like" evidence="8">
    <location>
        <begin position="34"/>
        <end position="122"/>
    </location>
</feature>
<dbReference type="Pfam" id="PF00535">
    <property type="entry name" value="Glycos_transf_2"/>
    <property type="match status" value="1"/>
</dbReference>
<evidence type="ECO:0000256" key="5">
    <source>
        <dbReference type="ARBA" id="ARBA00022985"/>
    </source>
</evidence>
<name>A0A2A6RJW0_9CHLR</name>
<keyword evidence="2" id="KW-0328">Glycosyltransferase</keyword>
<dbReference type="InterPro" id="IPR050256">
    <property type="entry name" value="Glycosyltransferase_2"/>
</dbReference>
<dbReference type="InterPro" id="IPR029044">
    <property type="entry name" value="Nucleotide-diphossugar_trans"/>
</dbReference>
<comment type="caution">
    <text evidence="9">The sequence shown here is derived from an EMBL/GenBank/DDBJ whole genome shotgun (WGS) entry which is preliminary data.</text>
</comment>
<keyword evidence="5" id="KW-0448">Lipopolysaccharide biosynthesis</keyword>
<evidence type="ECO:0000256" key="4">
    <source>
        <dbReference type="ARBA" id="ARBA00022692"/>
    </source>
</evidence>
<sequence>MRSAHPAVPQPYFLLSVSFPNHHGGRVVEAIKLSIILPTNGGGKRLTMAVAEALALAGEALSTYELIIVDDASDHETARIADRLAATHQHVALLRFTRRLGYRRALHDAWGAASGQYIAALDLSGPASLRELPQLCAAAPGHAVVLGYRERPTHSLRELIFNTTARRIAPEVRDPALGLALFHADQRDLIATAGPDRLTHIAAYAAAQQRGLPVTQVSIKAQTPLAPSSSPSSALGVGMLVAAGSLWLLRRIMRHP</sequence>
<dbReference type="SUPFAM" id="SSF53448">
    <property type="entry name" value="Nucleotide-diphospho-sugar transferases"/>
    <property type="match status" value="1"/>
</dbReference>
<keyword evidence="6" id="KW-1133">Transmembrane helix</keyword>
<evidence type="ECO:0000313" key="9">
    <source>
        <dbReference type="EMBL" id="PDW03148.1"/>
    </source>
</evidence>
<dbReference type="PANTHER" id="PTHR48090:SF3">
    <property type="entry name" value="UNDECAPRENYL-PHOSPHATE 4-DEOXY-4-FORMAMIDO-L-ARABINOSE TRANSFERASE"/>
    <property type="match status" value="1"/>
</dbReference>
<dbReference type="Gene3D" id="3.90.550.10">
    <property type="entry name" value="Spore Coat Polysaccharide Biosynthesis Protein SpsA, Chain A"/>
    <property type="match status" value="1"/>
</dbReference>
<evidence type="ECO:0000256" key="7">
    <source>
        <dbReference type="ARBA" id="ARBA00023136"/>
    </source>
</evidence>
<organism evidence="9 10">
    <name type="scientific">Candidatus Viridilinea mediisalina</name>
    <dbReference type="NCBI Taxonomy" id="2024553"/>
    <lineage>
        <taxon>Bacteria</taxon>
        <taxon>Bacillati</taxon>
        <taxon>Chloroflexota</taxon>
        <taxon>Chloroflexia</taxon>
        <taxon>Chloroflexales</taxon>
        <taxon>Chloroflexineae</taxon>
        <taxon>Oscillochloridaceae</taxon>
        <taxon>Candidatus Viridilinea</taxon>
    </lineage>
</organism>
<keyword evidence="3" id="KW-0808">Transferase</keyword>
<dbReference type="InterPro" id="IPR001173">
    <property type="entry name" value="Glyco_trans_2-like"/>
</dbReference>
<protein>
    <recommendedName>
        <fullName evidence="8">Glycosyltransferase 2-like domain-containing protein</fullName>
    </recommendedName>
</protein>
<evidence type="ECO:0000256" key="1">
    <source>
        <dbReference type="ARBA" id="ARBA00022475"/>
    </source>
</evidence>
<gene>
    <name evidence="9" type="ORF">CJ255_10270</name>
</gene>
<keyword evidence="1" id="KW-1003">Cell membrane</keyword>
<evidence type="ECO:0000256" key="3">
    <source>
        <dbReference type="ARBA" id="ARBA00022679"/>
    </source>
</evidence>
<evidence type="ECO:0000256" key="2">
    <source>
        <dbReference type="ARBA" id="ARBA00022676"/>
    </source>
</evidence>
<dbReference type="GO" id="GO:0005886">
    <property type="term" value="C:plasma membrane"/>
    <property type="evidence" value="ECO:0007669"/>
    <property type="project" value="TreeGrafter"/>
</dbReference>
<dbReference type="EMBL" id="NQWI01000039">
    <property type="protein sequence ID" value="PDW03148.1"/>
    <property type="molecule type" value="Genomic_DNA"/>
</dbReference>
<evidence type="ECO:0000256" key="6">
    <source>
        <dbReference type="ARBA" id="ARBA00022989"/>
    </source>
</evidence>
<keyword evidence="7" id="KW-0472">Membrane</keyword>
<dbReference type="Proteomes" id="UP000220527">
    <property type="component" value="Unassembled WGS sequence"/>
</dbReference>